<name>A0A640VWA5_9RHOB</name>
<evidence type="ECO:0000313" key="4">
    <source>
        <dbReference type="Proteomes" id="UP000436522"/>
    </source>
</evidence>
<reference evidence="3 4" key="1">
    <citation type="submission" date="2019-12" db="EMBL/GenBank/DDBJ databases">
        <title>Roseobacter cerasinus sp. nov., isolated from seawater around aquaculture.</title>
        <authorList>
            <person name="Muramatsu S."/>
            <person name="Takabe Y."/>
            <person name="Mori K."/>
            <person name="Takaichi S."/>
            <person name="Hanada S."/>
        </authorList>
    </citation>
    <scope>NUCLEOTIDE SEQUENCE [LARGE SCALE GENOMIC DNA]</scope>
    <source>
        <strain evidence="3 4">AI77</strain>
    </source>
</reference>
<feature type="domain" description="Peptidase C14 caspase" evidence="2">
    <location>
        <begin position="766"/>
        <end position="980"/>
    </location>
</feature>
<dbReference type="AlphaFoldDB" id="A0A640VWA5"/>
<feature type="repeat" description="WD" evidence="1">
    <location>
        <begin position="32"/>
        <end position="73"/>
    </location>
</feature>
<gene>
    <name evidence="3" type="ORF">So717_36650</name>
</gene>
<keyword evidence="4" id="KW-1185">Reference proteome</keyword>
<dbReference type="InterPro" id="IPR011600">
    <property type="entry name" value="Pept_C14_caspase"/>
</dbReference>
<sequence>MIRFVLFLFAICCALPDWGAAQERHSIFKLDLSHHASSITRLAVFEENEIVVTVGLDRAARYWDLESGELLATSHLPADSGRAGEITAVDVTPSGFVLMAAKPTEFFSNAASSFFISNTSTVSIPYVTGGTDLTVTDIAFDPVNRLIAAVAGDELIIYDAVFSVLSVQRREALYSWADFTADGRLVTVSEDGLVELLSIDPASGDTTAIAQIRTGDQVPFSAAVNPAGDEIAIGFKESSTVEVFALPSGKRVRRLTGNNLVAGAGSLNIVSWAQNTAAGESVLYAGGTAKLGDQNVVVAWKNGAGAGFALPVATDSITHLHGLSDGGVLFASSFPSWGRLLPSDVSHTQSRAPVVTLAYRADARKLDFRKIGQDGGLSTSGDGKIVTFVATDVAGHTQHYRFDVGRMMLTNASGGPGARGPRDSRDGLRLAGFTDRQITVNGNPILDRDGFMPFGHGERKLSVDVSDTRDVALIGADFSLSLVDASGHVLAHRPIPAGAFSVIMLEEQELAVAALGDGTLRWYSLRADSPLVEILSLFVEGTSQTGVWAAWRPDGAFAHSALGGADLGGYAINRVRYTTTGEPVDFASGWIPMEAMYDQFYRQTEVARTLDTPEIWARVGSDHALSNELASYEWIGARPAQICPGASEGNCLDISSGLRPTDLSAVDWTTSDAATVVLFAPAGAAPIARLGLYRNGRIAGSFVAADLDIRSVDNGTEYLVPLELVGGENAFELRAFSPGDHYETVRLPILTLPIELTNQTLHILSVGIAEYAADGLMLLAADNDAREVGEAIYGKPSFDYGEVRQPRTLVNEEATKQRILREIGDIAAEADGNDGVIIYLSGHGEIASDGSYTFASYDVTSFETLFDQGLGGDELTNAIASIKSQNLMLIIDTCYADGFDTDRIGNFAHTLQSYFLMASEEDEQAQDLVDGSDNGALAHVLLEALQGRTDLRTVDALTLGSHVLRQMPDLLGEGAQTPTFRNGDGPLRVFPIVEHEET</sequence>
<keyword evidence="1" id="KW-0853">WD repeat</keyword>
<proteinExistence type="predicted"/>
<dbReference type="InterPro" id="IPR011044">
    <property type="entry name" value="Quino_amine_DH_bsu"/>
</dbReference>
<dbReference type="SMART" id="SM00320">
    <property type="entry name" value="WD40"/>
    <property type="match status" value="2"/>
</dbReference>
<organism evidence="3 4">
    <name type="scientific">Roseobacter cerasinus</name>
    <dbReference type="NCBI Taxonomy" id="2602289"/>
    <lineage>
        <taxon>Bacteria</taxon>
        <taxon>Pseudomonadati</taxon>
        <taxon>Pseudomonadota</taxon>
        <taxon>Alphaproteobacteria</taxon>
        <taxon>Rhodobacterales</taxon>
        <taxon>Roseobacteraceae</taxon>
        <taxon>Roseobacter</taxon>
    </lineage>
</organism>
<dbReference type="OrthoDB" id="235631at2"/>
<dbReference type="SUPFAM" id="SSF52129">
    <property type="entry name" value="Caspase-like"/>
    <property type="match status" value="1"/>
</dbReference>
<dbReference type="SUPFAM" id="SSF50969">
    <property type="entry name" value="YVTN repeat-like/Quinoprotein amine dehydrogenase"/>
    <property type="match status" value="2"/>
</dbReference>
<dbReference type="GO" id="GO:0006508">
    <property type="term" value="P:proteolysis"/>
    <property type="evidence" value="ECO:0007669"/>
    <property type="project" value="InterPro"/>
</dbReference>
<evidence type="ECO:0000259" key="2">
    <source>
        <dbReference type="Pfam" id="PF00656"/>
    </source>
</evidence>
<comment type="caution">
    <text evidence="3">The sequence shown here is derived from an EMBL/GenBank/DDBJ whole genome shotgun (WGS) entry which is preliminary data.</text>
</comment>
<evidence type="ECO:0000313" key="3">
    <source>
        <dbReference type="EMBL" id="GFE51912.1"/>
    </source>
</evidence>
<dbReference type="Proteomes" id="UP000436522">
    <property type="component" value="Unassembled WGS sequence"/>
</dbReference>
<dbReference type="InterPro" id="IPR029030">
    <property type="entry name" value="Caspase-like_dom_sf"/>
</dbReference>
<dbReference type="Gene3D" id="3.40.50.1460">
    <property type="match status" value="1"/>
</dbReference>
<evidence type="ECO:0000256" key="1">
    <source>
        <dbReference type="PROSITE-ProRule" id="PRU00221"/>
    </source>
</evidence>
<accession>A0A640VWA5</accession>
<dbReference type="PROSITE" id="PS50082">
    <property type="entry name" value="WD_REPEATS_2"/>
    <property type="match status" value="1"/>
</dbReference>
<dbReference type="RefSeq" id="WP_159980105.1">
    <property type="nucleotide sequence ID" value="NZ_BLIV01000008.1"/>
</dbReference>
<protein>
    <recommendedName>
        <fullName evidence="2">Peptidase C14 caspase domain-containing protein</fullName>
    </recommendedName>
</protein>
<dbReference type="Pfam" id="PF00656">
    <property type="entry name" value="Peptidase_C14"/>
    <property type="match status" value="1"/>
</dbReference>
<dbReference type="GO" id="GO:0004197">
    <property type="term" value="F:cysteine-type endopeptidase activity"/>
    <property type="evidence" value="ECO:0007669"/>
    <property type="project" value="InterPro"/>
</dbReference>
<dbReference type="InterPro" id="IPR015943">
    <property type="entry name" value="WD40/YVTN_repeat-like_dom_sf"/>
</dbReference>
<dbReference type="PROSITE" id="PS50294">
    <property type="entry name" value="WD_REPEATS_REGION"/>
    <property type="match status" value="1"/>
</dbReference>
<dbReference type="Gene3D" id="2.130.10.10">
    <property type="entry name" value="YVTN repeat-like/Quinoprotein amine dehydrogenase"/>
    <property type="match status" value="1"/>
</dbReference>
<dbReference type="InterPro" id="IPR001680">
    <property type="entry name" value="WD40_rpt"/>
</dbReference>
<dbReference type="EMBL" id="BLIV01000008">
    <property type="protein sequence ID" value="GFE51912.1"/>
    <property type="molecule type" value="Genomic_DNA"/>
</dbReference>